<comment type="caution">
    <text evidence="4">The sequence shown here is derived from an EMBL/GenBank/DDBJ whole genome shotgun (WGS) entry which is preliminary data.</text>
</comment>
<proteinExistence type="inferred from homology"/>
<dbReference type="Proteomes" id="UP000518752">
    <property type="component" value="Unassembled WGS sequence"/>
</dbReference>
<evidence type="ECO:0000259" key="3">
    <source>
        <dbReference type="Pfam" id="PF00561"/>
    </source>
</evidence>
<gene>
    <name evidence="4" type="ORF">D9757_001323</name>
</gene>
<feature type="compositionally biased region" description="Low complexity" evidence="2">
    <location>
        <begin position="33"/>
        <end position="45"/>
    </location>
</feature>
<feature type="compositionally biased region" description="Pro residues" evidence="2">
    <location>
        <begin position="429"/>
        <end position="438"/>
    </location>
</feature>
<comment type="similarity">
    <text evidence="1">Belongs to the AB hydrolase superfamily. MetX family.</text>
</comment>
<name>A0A8H5I138_9AGAR</name>
<feature type="region of interest" description="Disordered" evidence="2">
    <location>
        <begin position="780"/>
        <end position="816"/>
    </location>
</feature>
<feature type="compositionally biased region" description="Polar residues" evidence="2">
    <location>
        <begin position="260"/>
        <end position="282"/>
    </location>
</feature>
<feature type="region of interest" description="Disordered" evidence="2">
    <location>
        <begin position="1098"/>
        <end position="1120"/>
    </location>
</feature>
<dbReference type="GO" id="GO:0009092">
    <property type="term" value="P:homoserine metabolic process"/>
    <property type="evidence" value="ECO:0007669"/>
    <property type="project" value="TreeGrafter"/>
</dbReference>
<dbReference type="PANTHER" id="PTHR32268">
    <property type="entry name" value="HOMOSERINE O-ACETYLTRANSFERASE"/>
    <property type="match status" value="1"/>
</dbReference>
<feature type="compositionally biased region" description="Acidic residues" evidence="2">
    <location>
        <begin position="602"/>
        <end position="626"/>
    </location>
</feature>
<accession>A0A8H5I138</accession>
<feature type="region of interest" description="Disordered" evidence="2">
    <location>
        <begin position="318"/>
        <end position="340"/>
    </location>
</feature>
<feature type="compositionally biased region" description="Pro residues" evidence="2">
    <location>
        <begin position="208"/>
        <end position="217"/>
    </location>
</feature>
<feature type="region of interest" description="Disordered" evidence="2">
    <location>
        <begin position="424"/>
        <end position="481"/>
    </location>
</feature>
<dbReference type="PANTHER" id="PTHR32268:SF16">
    <property type="entry name" value="SERINE O-SUCCINYLTRANSFERASE"/>
    <property type="match status" value="1"/>
</dbReference>
<feature type="domain" description="AB hydrolase-1" evidence="3">
    <location>
        <begin position="850"/>
        <end position="1157"/>
    </location>
</feature>
<dbReference type="GO" id="GO:0005739">
    <property type="term" value="C:mitochondrion"/>
    <property type="evidence" value="ECO:0007669"/>
    <property type="project" value="TreeGrafter"/>
</dbReference>
<reference evidence="4 5" key="1">
    <citation type="journal article" date="2020" name="ISME J.">
        <title>Uncovering the hidden diversity of litter-decomposition mechanisms in mushroom-forming fungi.</title>
        <authorList>
            <person name="Floudas D."/>
            <person name="Bentzer J."/>
            <person name="Ahren D."/>
            <person name="Johansson T."/>
            <person name="Persson P."/>
            <person name="Tunlid A."/>
        </authorList>
    </citation>
    <scope>NUCLEOTIDE SEQUENCE [LARGE SCALE GENOMIC DNA]</scope>
    <source>
        <strain evidence="4 5">CBS 406.79</strain>
    </source>
</reference>
<dbReference type="GO" id="GO:0009001">
    <property type="term" value="F:serine O-acetyltransferase activity"/>
    <property type="evidence" value="ECO:0007669"/>
    <property type="project" value="TreeGrafter"/>
</dbReference>
<protein>
    <recommendedName>
        <fullName evidence="3">AB hydrolase-1 domain-containing protein</fullName>
    </recommendedName>
</protein>
<dbReference type="OrthoDB" id="444135at2759"/>
<feature type="compositionally biased region" description="Low complexity" evidence="2">
    <location>
        <begin position="246"/>
        <end position="259"/>
    </location>
</feature>
<evidence type="ECO:0000313" key="4">
    <source>
        <dbReference type="EMBL" id="KAF5393145.1"/>
    </source>
</evidence>
<evidence type="ECO:0000256" key="2">
    <source>
        <dbReference type="SAM" id="MobiDB-lite"/>
    </source>
</evidence>
<dbReference type="GO" id="GO:0006535">
    <property type="term" value="P:cysteine biosynthetic process from serine"/>
    <property type="evidence" value="ECO:0007669"/>
    <property type="project" value="TreeGrafter"/>
</dbReference>
<feature type="region of interest" description="Disordered" evidence="2">
    <location>
        <begin position="580"/>
        <end position="630"/>
    </location>
</feature>
<dbReference type="InterPro" id="IPR000073">
    <property type="entry name" value="AB_hydrolase_1"/>
</dbReference>
<dbReference type="HAMAP" id="MF_00296">
    <property type="entry name" value="MetX_acyltransf"/>
    <property type="match status" value="1"/>
</dbReference>
<feature type="compositionally biased region" description="Basic and acidic residues" evidence="2">
    <location>
        <begin position="591"/>
        <end position="601"/>
    </location>
</feature>
<dbReference type="GO" id="GO:0009086">
    <property type="term" value="P:methionine biosynthetic process"/>
    <property type="evidence" value="ECO:0007669"/>
    <property type="project" value="TreeGrafter"/>
</dbReference>
<dbReference type="Gene3D" id="3.40.50.1820">
    <property type="entry name" value="alpha/beta hydrolase"/>
    <property type="match status" value="1"/>
</dbReference>
<evidence type="ECO:0000313" key="5">
    <source>
        <dbReference type="Proteomes" id="UP000518752"/>
    </source>
</evidence>
<organism evidence="4 5">
    <name type="scientific">Collybiopsis confluens</name>
    <dbReference type="NCBI Taxonomy" id="2823264"/>
    <lineage>
        <taxon>Eukaryota</taxon>
        <taxon>Fungi</taxon>
        <taxon>Dikarya</taxon>
        <taxon>Basidiomycota</taxon>
        <taxon>Agaricomycotina</taxon>
        <taxon>Agaricomycetes</taxon>
        <taxon>Agaricomycetidae</taxon>
        <taxon>Agaricales</taxon>
        <taxon>Marasmiineae</taxon>
        <taxon>Omphalotaceae</taxon>
        <taxon>Collybiopsis</taxon>
    </lineage>
</organism>
<feature type="compositionally biased region" description="Pro residues" evidence="2">
    <location>
        <begin position="1110"/>
        <end position="1119"/>
    </location>
</feature>
<dbReference type="NCBIfam" id="NF001209">
    <property type="entry name" value="PRK00175.1"/>
    <property type="match status" value="1"/>
</dbReference>
<dbReference type="Pfam" id="PF00561">
    <property type="entry name" value="Abhydrolase_1"/>
    <property type="match status" value="1"/>
</dbReference>
<dbReference type="InterPro" id="IPR008220">
    <property type="entry name" value="HAT_MetX-like"/>
</dbReference>
<feature type="region of interest" description="Disordered" evidence="2">
    <location>
        <begin position="199"/>
        <end position="282"/>
    </location>
</feature>
<keyword evidence="5" id="KW-1185">Reference proteome</keyword>
<evidence type="ECO:0000256" key="1">
    <source>
        <dbReference type="ARBA" id="ARBA00006886"/>
    </source>
</evidence>
<dbReference type="EMBL" id="JAACJN010000003">
    <property type="protein sequence ID" value="KAF5393145.1"/>
    <property type="molecule type" value="Genomic_DNA"/>
</dbReference>
<dbReference type="AlphaFoldDB" id="A0A8H5I138"/>
<feature type="compositionally biased region" description="Low complexity" evidence="2">
    <location>
        <begin position="790"/>
        <end position="809"/>
    </location>
</feature>
<sequence length="1196" mass="131025">MPLDSSFHTLTSLDRSEAGIIKMNLAVAYGPRSGQPSSSDQPESDTSSREPQVMSMLSGFAKDYLSDWGLYPGMAQERDILQVQNAALKQEIGGLNNEVAKLWQDNETLTRHVKGLAQDRDALKFRLDLQTQTPDSLHALCLQYKNESEDLKAKHAFLVHNIERLINDGLRLGYLVKSSHNNDPSSLNVHFQRPQIHPVASQSRPFNPGGPLPPPSLVPVQRQSLPAANPERISMDSSHSGSPVASLINSPSSSRSQISTHKSLQNHASPLQKQHSQNDIASQPGSQAFLSTEAQHRSLPHLQPNTHLVQHPLSHSQTFSAYPYPSRHQSQPRSASLPHPLSQVQHPLHNLLENQGPRPIVQSSLSVPTVPPQVISIQAPSAANPNLDSVQNLNFSSAPIHLHPTPPTIRAAPSPPIREEVRLVGKPTIPGPGPPTPPQSDKSLSPEQEHDLRLPTPLASRPEPLKRPVTDAEDTGSIKRIRLDKQVEQPRLVDSPKAMVSEDSVIFAHPSRDTASPMHLDHDLQLPSHSSKSFGRQVIDLISPTDPLVQPAVLVPSDNVGLTQGLEPRDQVKAKVVVPNSNEEDLPLASPEKHSSSVSKEDEAEESEEEEGEEGEGDESDGDLDPETNGKTEQWSVQFLLKHTKIQSICMLCRAKVEKYPGKYEDTVFDRDVPLLVLVDHFSKVHPIAWCKLRGLPPPEDAPLDSASATIKQAMDAGMAFSGYEEGPLLFKPTTRSTCATSWLEVDIAWKEDHCGRPIRYGPSSKFVGAEKAERFNQAHAVRESQLRQPTPTSTSTSILSSSGASESGPEPPYARPNPKSYNIYHDFSPLELTYASSLPSFDIAYETWGWWEKFIGPGRALDTDQFFIICTNVLGGCYGSTGPSSLDPATGTFYATNFPIVTIFDMVRAQFRLLDHLGVGKLYASVGSSMGGMQSLAAGWLHPERVGKIISISGTARSSPSAIAMRYAQRSVLMADPNWNSGFYYEGLPPHTGMKLARQIATITYRSGPEWDLRFGRQMRALPEQPTDRPRPPALCPDFLIETYLDHQGEQFCLKYDANSLIYISKAMDLFDLTASSLSTNHLSSLSPSSSNATLLSSSVHKTSHSKSHPPPANPPPHLSDLAEGMQPLSSIPTLVLGVQSDILFTVEQQREIADALRMAGNEQVSYYELGGVWGHDTFLLDVLNVGGAIRGFLS</sequence>
<dbReference type="GO" id="GO:0004414">
    <property type="term" value="F:homoserine O-acetyltransferase activity"/>
    <property type="evidence" value="ECO:0007669"/>
    <property type="project" value="TreeGrafter"/>
</dbReference>
<feature type="region of interest" description="Disordered" evidence="2">
    <location>
        <begin position="30"/>
        <end position="51"/>
    </location>
</feature>
<dbReference type="InterPro" id="IPR029058">
    <property type="entry name" value="AB_hydrolase_fold"/>
</dbReference>
<dbReference type="SUPFAM" id="SSF53474">
    <property type="entry name" value="alpha/beta-Hydrolases"/>
    <property type="match status" value="1"/>
</dbReference>